<reference evidence="3 4" key="1">
    <citation type="submission" date="2020-08" db="EMBL/GenBank/DDBJ databases">
        <title>Genomic Encyclopedia of Type Strains, Phase IV (KMG-V): Genome sequencing to study the core and pangenomes of soil and plant-associated prokaryotes.</title>
        <authorList>
            <person name="Whitman W."/>
        </authorList>
    </citation>
    <scope>NUCLEOTIDE SEQUENCE [LARGE SCALE GENOMIC DNA]</scope>
    <source>
        <strain evidence="3 4">34/80</strain>
    </source>
</reference>
<feature type="signal peptide" evidence="1">
    <location>
        <begin position="1"/>
        <end position="20"/>
    </location>
</feature>
<feature type="chain" id="PRO_5032778696" description="DUF4189 domain-containing protein" evidence="1">
    <location>
        <begin position="21"/>
        <end position="161"/>
    </location>
</feature>
<dbReference type="RefSeq" id="WP_184642628.1">
    <property type="nucleotide sequence ID" value="NZ_JACIFZ010000017.1"/>
</dbReference>
<dbReference type="InterPro" id="IPR025240">
    <property type="entry name" value="DUF4189"/>
</dbReference>
<sequence length="161" mass="16774">MKSLLLPLICLLVIHPLVHAEGGCPAGMVPEGGQGAMSCRPMPGYGQGVPASGPRATYLSRWGAVAMDTYETANVGASHDKSSRAEAERIAMDNCLGLGSKKCQLISTYSNGCVALAESNTHFGIASDPTLSGAQRAAMRECNGTSCKVVYSNCSQPQPVR</sequence>
<dbReference type="EMBL" id="JACIFZ010000017">
    <property type="protein sequence ID" value="MBB4225927.1"/>
    <property type="molecule type" value="Genomic_DNA"/>
</dbReference>
<evidence type="ECO:0000313" key="3">
    <source>
        <dbReference type="EMBL" id="MBB4225927.1"/>
    </source>
</evidence>
<evidence type="ECO:0000313" key="4">
    <source>
        <dbReference type="Proteomes" id="UP000524450"/>
    </source>
</evidence>
<accession>A0A840G3S8</accession>
<keyword evidence="1" id="KW-0732">Signal</keyword>
<dbReference type="Proteomes" id="UP000524450">
    <property type="component" value="Unassembled WGS sequence"/>
</dbReference>
<name>A0A840G3S8_9BURK</name>
<evidence type="ECO:0000256" key="1">
    <source>
        <dbReference type="SAM" id="SignalP"/>
    </source>
</evidence>
<dbReference type="Pfam" id="PF13827">
    <property type="entry name" value="DUF4189"/>
    <property type="match status" value="1"/>
</dbReference>
<proteinExistence type="predicted"/>
<comment type="caution">
    <text evidence="3">The sequence shown here is derived from an EMBL/GenBank/DDBJ whole genome shotgun (WGS) entry which is preliminary data.</text>
</comment>
<evidence type="ECO:0000259" key="2">
    <source>
        <dbReference type="Pfam" id="PF13827"/>
    </source>
</evidence>
<feature type="domain" description="DUF4189" evidence="2">
    <location>
        <begin position="62"/>
        <end position="154"/>
    </location>
</feature>
<gene>
    <name evidence="3" type="ORF">GGD71_006740</name>
</gene>
<dbReference type="AlphaFoldDB" id="A0A840G3S8"/>
<protein>
    <recommendedName>
        <fullName evidence="2">DUF4189 domain-containing protein</fullName>
    </recommendedName>
</protein>
<organism evidence="3 4">
    <name type="scientific">Variovorax guangxiensis</name>
    <dbReference type="NCBI Taxonomy" id="1775474"/>
    <lineage>
        <taxon>Bacteria</taxon>
        <taxon>Pseudomonadati</taxon>
        <taxon>Pseudomonadota</taxon>
        <taxon>Betaproteobacteria</taxon>
        <taxon>Burkholderiales</taxon>
        <taxon>Comamonadaceae</taxon>
        <taxon>Variovorax</taxon>
    </lineage>
</organism>